<proteinExistence type="predicted"/>
<name>A0A9Q1JGM4_9CARY</name>
<gene>
    <name evidence="1" type="ORF">Cgig2_027983</name>
</gene>
<accession>A0A9Q1JGM4</accession>
<protein>
    <submittedName>
        <fullName evidence="1">Uncharacterized protein</fullName>
    </submittedName>
</protein>
<comment type="caution">
    <text evidence="1">The sequence shown here is derived from an EMBL/GenBank/DDBJ whole genome shotgun (WGS) entry which is preliminary data.</text>
</comment>
<dbReference type="OrthoDB" id="1751077at2759"/>
<dbReference type="Proteomes" id="UP001153076">
    <property type="component" value="Unassembled WGS sequence"/>
</dbReference>
<reference evidence="1" key="1">
    <citation type="submission" date="2022-04" db="EMBL/GenBank/DDBJ databases">
        <title>Carnegiea gigantea Genome sequencing and assembly v2.</title>
        <authorList>
            <person name="Copetti D."/>
            <person name="Sanderson M.J."/>
            <person name="Burquez A."/>
            <person name="Wojciechowski M.F."/>
        </authorList>
    </citation>
    <scope>NUCLEOTIDE SEQUENCE</scope>
    <source>
        <strain evidence="1">SGP5-SGP5p</strain>
        <tissue evidence="1">Aerial part</tissue>
    </source>
</reference>
<dbReference type="PANTHER" id="PTHR33116">
    <property type="entry name" value="REVERSE TRANSCRIPTASE ZINC-BINDING DOMAIN-CONTAINING PROTEIN-RELATED-RELATED"/>
    <property type="match status" value="1"/>
</dbReference>
<evidence type="ECO:0000313" key="1">
    <source>
        <dbReference type="EMBL" id="KAJ8419301.1"/>
    </source>
</evidence>
<evidence type="ECO:0000313" key="2">
    <source>
        <dbReference type="Proteomes" id="UP001153076"/>
    </source>
</evidence>
<organism evidence="1 2">
    <name type="scientific">Carnegiea gigantea</name>
    <dbReference type="NCBI Taxonomy" id="171969"/>
    <lineage>
        <taxon>Eukaryota</taxon>
        <taxon>Viridiplantae</taxon>
        <taxon>Streptophyta</taxon>
        <taxon>Embryophyta</taxon>
        <taxon>Tracheophyta</taxon>
        <taxon>Spermatophyta</taxon>
        <taxon>Magnoliopsida</taxon>
        <taxon>eudicotyledons</taxon>
        <taxon>Gunneridae</taxon>
        <taxon>Pentapetalae</taxon>
        <taxon>Caryophyllales</taxon>
        <taxon>Cactineae</taxon>
        <taxon>Cactaceae</taxon>
        <taxon>Cactoideae</taxon>
        <taxon>Echinocereeae</taxon>
        <taxon>Carnegiea</taxon>
    </lineage>
</organism>
<dbReference type="AlphaFoldDB" id="A0A9Q1JGM4"/>
<dbReference type="PANTHER" id="PTHR33116:SF84">
    <property type="entry name" value="RNA-DIRECTED DNA POLYMERASE"/>
    <property type="match status" value="1"/>
</dbReference>
<dbReference type="EMBL" id="JAKOGI010005540">
    <property type="protein sequence ID" value="KAJ8419301.1"/>
    <property type="molecule type" value="Genomic_DNA"/>
</dbReference>
<sequence>MQDLFKKKSKVETNILTSSPQTVFCQNQAKEASNIYLHDPRCNDNTVEDKDIKEAFFSIPSIKSPSQDGFSNGFYKLTWSAINPLDLNNTAGLKANLQKSQMVLGGCNQSLQRECLQATGLTESTFPLKYLGVPITASRLTKIECRSLVNKITSRVHTWSIRNISFAGRARLINSVVFERPKSKVGIHTNRRGQPTDAEIGEEMKRGENTEEHYKCHNHNNNLQHMQAINSKISTSQNISRIQTVQHIKDQV</sequence>
<keyword evidence="2" id="KW-1185">Reference proteome</keyword>